<feature type="transmembrane region" description="Helical" evidence="1">
    <location>
        <begin position="20"/>
        <end position="40"/>
    </location>
</feature>
<protein>
    <submittedName>
        <fullName evidence="2">Uncharacterized protein</fullName>
    </submittedName>
</protein>
<organism evidence="2 3">
    <name type="scientific">Zizania palustris</name>
    <name type="common">Northern wild rice</name>
    <dbReference type="NCBI Taxonomy" id="103762"/>
    <lineage>
        <taxon>Eukaryota</taxon>
        <taxon>Viridiplantae</taxon>
        <taxon>Streptophyta</taxon>
        <taxon>Embryophyta</taxon>
        <taxon>Tracheophyta</taxon>
        <taxon>Spermatophyta</taxon>
        <taxon>Magnoliopsida</taxon>
        <taxon>Liliopsida</taxon>
        <taxon>Poales</taxon>
        <taxon>Poaceae</taxon>
        <taxon>BOP clade</taxon>
        <taxon>Oryzoideae</taxon>
        <taxon>Oryzeae</taxon>
        <taxon>Zizaniinae</taxon>
        <taxon>Zizania</taxon>
    </lineage>
</organism>
<dbReference type="EMBL" id="JAAALK010000082">
    <property type="protein sequence ID" value="KAG8083892.1"/>
    <property type="molecule type" value="Genomic_DNA"/>
</dbReference>
<sequence>MVKKDIKGSSLDSHLVQQQATAVVAAVVAMMGASCIPKVYGPQDLRPPSKEFSEQNFILQRSTYTKESLREAVFERLEPGVIVRVPENEVILES</sequence>
<keyword evidence="1" id="KW-0812">Transmembrane</keyword>
<keyword evidence="1" id="KW-1133">Transmembrane helix</keyword>
<evidence type="ECO:0000256" key="1">
    <source>
        <dbReference type="SAM" id="Phobius"/>
    </source>
</evidence>
<comment type="caution">
    <text evidence="2">The sequence shown here is derived from an EMBL/GenBank/DDBJ whole genome shotgun (WGS) entry which is preliminary data.</text>
</comment>
<dbReference type="PROSITE" id="PS51257">
    <property type="entry name" value="PROKAR_LIPOPROTEIN"/>
    <property type="match status" value="1"/>
</dbReference>
<evidence type="ECO:0000313" key="3">
    <source>
        <dbReference type="Proteomes" id="UP000729402"/>
    </source>
</evidence>
<dbReference type="Proteomes" id="UP000729402">
    <property type="component" value="Unassembled WGS sequence"/>
</dbReference>
<reference evidence="2" key="2">
    <citation type="submission" date="2021-02" db="EMBL/GenBank/DDBJ databases">
        <authorList>
            <person name="Kimball J.A."/>
            <person name="Haas M.W."/>
            <person name="Macchietto M."/>
            <person name="Kono T."/>
            <person name="Duquette J."/>
            <person name="Shao M."/>
        </authorList>
    </citation>
    <scope>NUCLEOTIDE SEQUENCE</scope>
    <source>
        <tissue evidence="2">Fresh leaf tissue</tissue>
    </source>
</reference>
<accession>A0A8J5T9I5</accession>
<dbReference type="AlphaFoldDB" id="A0A8J5T9I5"/>
<proteinExistence type="predicted"/>
<gene>
    <name evidence="2" type="ORF">GUJ93_ZPchr0010g10568</name>
</gene>
<name>A0A8J5T9I5_ZIZPA</name>
<reference evidence="2" key="1">
    <citation type="journal article" date="2021" name="bioRxiv">
        <title>Whole Genome Assembly and Annotation of Northern Wild Rice, Zizania palustris L., Supports a Whole Genome Duplication in the Zizania Genus.</title>
        <authorList>
            <person name="Haas M."/>
            <person name="Kono T."/>
            <person name="Macchietto M."/>
            <person name="Millas R."/>
            <person name="McGilp L."/>
            <person name="Shao M."/>
            <person name="Duquette J."/>
            <person name="Hirsch C.N."/>
            <person name="Kimball J."/>
        </authorList>
    </citation>
    <scope>NUCLEOTIDE SEQUENCE</scope>
    <source>
        <tissue evidence="2">Fresh leaf tissue</tissue>
    </source>
</reference>
<evidence type="ECO:0000313" key="2">
    <source>
        <dbReference type="EMBL" id="KAG8083892.1"/>
    </source>
</evidence>
<keyword evidence="3" id="KW-1185">Reference proteome</keyword>
<keyword evidence="1" id="KW-0472">Membrane</keyword>